<dbReference type="AlphaFoldDB" id="A0A6P6Y0S9"/>
<dbReference type="InParanoid" id="A0A6P6Y0S9"/>
<dbReference type="KEGG" id="dpte:113792942"/>
<protein>
    <submittedName>
        <fullName evidence="3">Uncharacterized protein LOC113792942</fullName>
    </submittedName>
</protein>
<gene>
    <name evidence="3" type="primary">LOC113792942</name>
</gene>
<evidence type="ECO:0000313" key="3">
    <source>
        <dbReference type="RefSeq" id="XP_027198706.1"/>
    </source>
</evidence>
<sequence length="197" mass="22461">MEKISLEALMDTPLKNTVLALRNRRTAISHHQHLNKKAIDKMFPRIPCQLDGCLVELSRTSSLVQHLKKQHRNFCQHFFAKASSSTNISVQPQLIVTTVEGQEEEMEVIPTIMNDQDGEIDDLPSIINDQADEIETNDIDQLTLFDQENNNELEKIFAELSSKNHPLAPNSFYMTHVAPLENGKDSNEYFSVINFLI</sequence>
<organism evidence="2 3">
    <name type="scientific">Dermatophagoides pteronyssinus</name>
    <name type="common">European house dust mite</name>
    <dbReference type="NCBI Taxonomy" id="6956"/>
    <lineage>
        <taxon>Eukaryota</taxon>
        <taxon>Metazoa</taxon>
        <taxon>Ecdysozoa</taxon>
        <taxon>Arthropoda</taxon>
        <taxon>Chelicerata</taxon>
        <taxon>Arachnida</taxon>
        <taxon>Acari</taxon>
        <taxon>Acariformes</taxon>
        <taxon>Sarcoptiformes</taxon>
        <taxon>Astigmata</taxon>
        <taxon>Psoroptidia</taxon>
        <taxon>Analgoidea</taxon>
        <taxon>Pyroglyphidae</taxon>
        <taxon>Dermatophagoidinae</taxon>
        <taxon>Dermatophagoides</taxon>
    </lineage>
</organism>
<keyword evidence="2" id="KW-1185">Reference proteome</keyword>
<reference evidence="3" key="1">
    <citation type="submission" date="2025-08" db="UniProtKB">
        <authorList>
            <consortium name="RefSeq"/>
        </authorList>
    </citation>
    <scope>IDENTIFICATION</scope>
    <source>
        <strain evidence="3">Airmid</strain>
    </source>
</reference>
<dbReference type="PROSITE" id="PS00028">
    <property type="entry name" value="ZINC_FINGER_C2H2_1"/>
    <property type="match status" value="1"/>
</dbReference>
<dbReference type="InterPro" id="IPR013087">
    <property type="entry name" value="Znf_C2H2_type"/>
</dbReference>
<dbReference type="Proteomes" id="UP000515146">
    <property type="component" value="Unplaced"/>
</dbReference>
<proteinExistence type="predicted"/>
<dbReference type="RefSeq" id="XP_027198706.1">
    <property type="nucleotide sequence ID" value="XM_027342905.1"/>
</dbReference>
<accession>A0A6P6Y0S9</accession>
<feature type="domain" description="C2H2-type" evidence="1">
    <location>
        <begin position="48"/>
        <end position="71"/>
    </location>
</feature>
<evidence type="ECO:0000259" key="1">
    <source>
        <dbReference type="PROSITE" id="PS00028"/>
    </source>
</evidence>
<evidence type="ECO:0000313" key="2">
    <source>
        <dbReference type="Proteomes" id="UP000515146"/>
    </source>
</evidence>
<name>A0A6P6Y0S9_DERPT</name>